<feature type="compositionally biased region" description="Basic and acidic residues" evidence="1">
    <location>
        <begin position="65"/>
        <end position="110"/>
    </location>
</feature>
<evidence type="ECO:0000256" key="1">
    <source>
        <dbReference type="SAM" id="MobiDB-lite"/>
    </source>
</evidence>
<accession>A0A4Z2EHT8</accession>
<dbReference type="AlphaFoldDB" id="A0A4Z2EHT8"/>
<proteinExistence type="predicted"/>
<gene>
    <name evidence="2" type="ORF">EYF80_061807</name>
</gene>
<feature type="region of interest" description="Disordered" evidence="1">
    <location>
        <begin position="59"/>
        <end position="120"/>
    </location>
</feature>
<sequence length="159" mass="18077">MFASLVSSEERAQSNSLHEHRNTCSNNSHRLLGALSPRRDQFLTSCFCGGPAPFSDVLMGKRHQMKDNERNQMKDNERNQTKDNKRNQTKDNKRNQTKDNKRNQIKDNKRNSKASAFQPEAASTWSLESLPGLPDSSQLSLSAAWHLPVILLQEPWTDG</sequence>
<feature type="compositionally biased region" description="Basic and acidic residues" evidence="1">
    <location>
        <begin position="8"/>
        <end position="22"/>
    </location>
</feature>
<organism evidence="2 3">
    <name type="scientific">Liparis tanakae</name>
    <name type="common">Tanaka's snailfish</name>
    <dbReference type="NCBI Taxonomy" id="230148"/>
    <lineage>
        <taxon>Eukaryota</taxon>
        <taxon>Metazoa</taxon>
        <taxon>Chordata</taxon>
        <taxon>Craniata</taxon>
        <taxon>Vertebrata</taxon>
        <taxon>Euteleostomi</taxon>
        <taxon>Actinopterygii</taxon>
        <taxon>Neopterygii</taxon>
        <taxon>Teleostei</taxon>
        <taxon>Neoteleostei</taxon>
        <taxon>Acanthomorphata</taxon>
        <taxon>Eupercaria</taxon>
        <taxon>Perciformes</taxon>
        <taxon>Cottioidei</taxon>
        <taxon>Cottales</taxon>
        <taxon>Liparidae</taxon>
        <taxon>Liparis</taxon>
    </lineage>
</organism>
<feature type="region of interest" description="Disordered" evidence="1">
    <location>
        <begin position="1"/>
        <end position="25"/>
    </location>
</feature>
<dbReference type="EMBL" id="SRLO01007369">
    <property type="protein sequence ID" value="TNN28044.1"/>
    <property type="molecule type" value="Genomic_DNA"/>
</dbReference>
<comment type="caution">
    <text evidence="2">The sequence shown here is derived from an EMBL/GenBank/DDBJ whole genome shotgun (WGS) entry which is preliminary data.</text>
</comment>
<protein>
    <submittedName>
        <fullName evidence="2">Uncharacterized protein</fullName>
    </submittedName>
</protein>
<dbReference type="Proteomes" id="UP000314294">
    <property type="component" value="Unassembled WGS sequence"/>
</dbReference>
<evidence type="ECO:0000313" key="3">
    <source>
        <dbReference type="Proteomes" id="UP000314294"/>
    </source>
</evidence>
<keyword evidence="3" id="KW-1185">Reference proteome</keyword>
<evidence type="ECO:0000313" key="2">
    <source>
        <dbReference type="EMBL" id="TNN28044.1"/>
    </source>
</evidence>
<reference evidence="2 3" key="1">
    <citation type="submission" date="2019-03" db="EMBL/GenBank/DDBJ databases">
        <title>First draft genome of Liparis tanakae, snailfish: a comprehensive survey of snailfish specific genes.</title>
        <authorList>
            <person name="Kim W."/>
            <person name="Song I."/>
            <person name="Jeong J.-H."/>
            <person name="Kim D."/>
            <person name="Kim S."/>
            <person name="Ryu S."/>
            <person name="Song J.Y."/>
            <person name="Lee S.K."/>
        </authorList>
    </citation>
    <scope>NUCLEOTIDE SEQUENCE [LARGE SCALE GENOMIC DNA]</scope>
    <source>
        <tissue evidence="2">Muscle</tissue>
    </source>
</reference>
<name>A0A4Z2EHT8_9TELE</name>